<dbReference type="EMBL" id="PVZC01000013">
    <property type="protein sequence ID" value="PRX91830.1"/>
    <property type="molecule type" value="Genomic_DNA"/>
</dbReference>
<dbReference type="PANTHER" id="PTHR38011:SF11">
    <property type="entry name" value="2,5-DIAMINO-6-RIBOSYLAMINO-4(3H)-PYRIMIDINONE 5'-PHOSPHATE REDUCTASE"/>
    <property type="match status" value="1"/>
</dbReference>
<dbReference type="OrthoDB" id="3471694at2"/>
<protein>
    <submittedName>
        <fullName evidence="2">Dihydrofolate reductase</fullName>
    </submittedName>
</protein>
<evidence type="ECO:0000313" key="2">
    <source>
        <dbReference type="EMBL" id="PRX91830.1"/>
    </source>
</evidence>
<organism evidence="2 3">
    <name type="scientific">Allonocardiopsis opalescens</name>
    <dbReference type="NCBI Taxonomy" id="1144618"/>
    <lineage>
        <taxon>Bacteria</taxon>
        <taxon>Bacillati</taxon>
        <taxon>Actinomycetota</taxon>
        <taxon>Actinomycetes</taxon>
        <taxon>Streptosporangiales</taxon>
        <taxon>Allonocardiopsis</taxon>
    </lineage>
</organism>
<dbReference type="Proteomes" id="UP000237846">
    <property type="component" value="Unassembled WGS sequence"/>
</dbReference>
<feature type="domain" description="Bacterial bifunctional deaminase-reductase C-terminal" evidence="1">
    <location>
        <begin position="3"/>
        <end position="172"/>
    </location>
</feature>
<evidence type="ECO:0000313" key="3">
    <source>
        <dbReference type="Proteomes" id="UP000237846"/>
    </source>
</evidence>
<dbReference type="Gene3D" id="3.40.430.10">
    <property type="entry name" value="Dihydrofolate Reductase, subunit A"/>
    <property type="match status" value="1"/>
</dbReference>
<dbReference type="InterPro" id="IPR050765">
    <property type="entry name" value="Riboflavin_Biosynth_HTPR"/>
</dbReference>
<dbReference type="AlphaFoldDB" id="A0A2T0PSF4"/>
<dbReference type="SUPFAM" id="SSF53597">
    <property type="entry name" value="Dihydrofolate reductase-like"/>
    <property type="match status" value="1"/>
</dbReference>
<sequence>MRVVATALMTLDGLIDNPHLWSFDYMDEGTEGRNRGQLFDADALLLGRETYVGFAEAWPTMTDEAGFAERMNSITTYVVSTTLEKAEWNNATIISENVVERVAELRKQPGRDLLIYGVGRLARELIAHGLLDEVRLSMHPVVTGAETNTRVFDRGDQAKLELVSATTHSTGVIDLVYRPLSAKAD</sequence>
<dbReference type="GO" id="GO:0008703">
    <property type="term" value="F:5-amino-6-(5-phosphoribosylamino)uracil reductase activity"/>
    <property type="evidence" value="ECO:0007669"/>
    <property type="project" value="InterPro"/>
</dbReference>
<comment type="caution">
    <text evidence="2">The sequence shown here is derived from an EMBL/GenBank/DDBJ whole genome shotgun (WGS) entry which is preliminary data.</text>
</comment>
<accession>A0A2T0PSF4</accession>
<dbReference type="RefSeq" id="WP_106253520.1">
    <property type="nucleotide sequence ID" value="NZ_PVZC01000013.1"/>
</dbReference>
<gene>
    <name evidence="2" type="ORF">CLV72_11315</name>
</gene>
<name>A0A2T0PSF4_9ACTN</name>
<dbReference type="InterPro" id="IPR002734">
    <property type="entry name" value="RibDG_C"/>
</dbReference>
<dbReference type="InterPro" id="IPR024072">
    <property type="entry name" value="DHFR-like_dom_sf"/>
</dbReference>
<reference evidence="2 3" key="1">
    <citation type="submission" date="2018-03" db="EMBL/GenBank/DDBJ databases">
        <title>Genomic Encyclopedia of Archaeal and Bacterial Type Strains, Phase II (KMG-II): from individual species to whole genera.</title>
        <authorList>
            <person name="Goeker M."/>
        </authorList>
    </citation>
    <scope>NUCLEOTIDE SEQUENCE [LARGE SCALE GENOMIC DNA]</scope>
    <source>
        <strain evidence="2 3">DSM 45601</strain>
    </source>
</reference>
<dbReference type="GO" id="GO:0009231">
    <property type="term" value="P:riboflavin biosynthetic process"/>
    <property type="evidence" value="ECO:0007669"/>
    <property type="project" value="InterPro"/>
</dbReference>
<proteinExistence type="predicted"/>
<dbReference type="PANTHER" id="PTHR38011">
    <property type="entry name" value="DIHYDROFOLATE REDUCTASE FAMILY PROTEIN (AFU_ORTHOLOGUE AFUA_8G06820)"/>
    <property type="match status" value="1"/>
</dbReference>
<evidence type="ECO:0000259" key="1">
    <source>
        <dbReference type="Pfam" id="PF01872"/>
    </source>
</evidence>
<dbReference type="Pfam" id="PF01872">
    <property type="entry name" value="RibD_C"/>
    <property type="match status" value="1"/>
</dbReference>
<keyword evidence="3" id="KW-1185">Reference proteome</keyword>